<dbReference type="GO" id="GO:0000049">
    <property type="term" value="F:tRNA binding"/>
    <property type="evidence" value="ECO:0007669"/>
    <property type="project" value="TreeGrafter"/>
</dbReference>
<comment type="similarity">
    <text evidence="2 6">Belongs to the ELP1/IKA1 family.</text>
</comment>
<dbReference type="InterPro" id="IPR015943">
    <property type="entry name" value="WD40/YVTN_repeat-like_dom_sf"/>
</dbReference>
<keyword evidence="3 6" id="KW-0963">Cytoplasm</keyword>
<feature type="domain" description="ELP1 TPR" evidence="10">
    <location>
        <begin position="865"/>
        <end position="1030"/>
    </location>
</feature>
<dbReference type="EMBL" id="ML220151">
    <property type="protein sequence ID" value="TGZ77634.1"/>
    <property type="molecule type" value="Genomic_DNA"/>
</dbReference>
<evidence type="ECO:0000256" key="6">
    <source>
        <dbReference type="PIRNR" id="PIRNR017233"/>
    </source>
</evidence>
<dbReference type="Pfam" id="PF23797">
    <property type="entry name" value="Beta-prop_ELP1_2nd"/>
    <property type="match status" value="1"/>
</dbReference>
<dbReference type="GO" id="GO:0016301">
    <property type="term" value="F:kinase activity"/>
    <property type="evidence" value="ECO:0007669"/>
    <property type="project" value="UniProtKB-KW"/>
</dbReference>
<keyword evidence="4" id="KW-0819">tRNA processing</keyword>
<dbReference type="Pfam" id="PF23878">
    <property type="entry name" value="TPR_ELP1"/>
    <property type="match status" value="1"/>
</dbReference>
<dbReference type="PIRSF" id="PIRSF017233">
    <property type="entry name" value="IKAP"/>
    <property type="match status" value="1"/>
</dbReference>
<dbReference type="FunCoup" id="A0A4V6RHB5">
    <property type="interactions" value="1051"/>
</dbReference>
<evidence type="ECO:0000259" key="11">
    <source>
        <dbReference type="Pfam" id="PF23925"/>
    </source>
</evidence>
<dbReference type="InterPro" id="IPR056167">
    <property type="entry name" value="A-sol_ELP1"/>
</dbReference>
<evidence type="ECO:0000256" key="2">
    <source>
        <dbReference type="ARBA" id="ARBA00006086"/>
    </source>
</evidence>
<comment type="function">
    <text evidence="6">Component of the elongator complex which is required for multiple tRNA modifications, including mcm5U (5-methoxycarbonylmethyl uridine), mcm5s2U (5-methoxycarbonylmethyl-2-thiouridine), and ncm5U (5-carbamoylmethyl uridine). The elongator complex catalyzes formation of carboxymethyluridine in the wobble base at position 34 in tRNAs.</text>
</comment>
<sequence>MRNLLESSRKRLRLVDIADGCTPESRILATCWDAASTDVLAVIAGEPDGLSLSLARVQDDGSSHLESSWAASEPTEARDLHHFSDTLATILVLRNGDLVKIEDSSVEIVGTVDGGIIAASWSPDEEVLALCTEQGSVLLMTRDFDPIHETNFSVDDLKASKHVNVGWGKAETQFQGKGAKAMRDPTVPEKVDHGIASQFETGDVVISWRGDGAYFAVSRLDVGKRRVVRTYSREGVLDSVSEPVDGLQHALSWRPSGNIICAVREMNDQLDMVFFERNGLRHGGFLLNNDSLRRVNGLAWNSDSSILAVSFSDKTQLWTTGNYHWYLKLEFSTPESSSVCWHPENPQRFMISSPGLFTNHELLWTTSAGATLEPHDWGVISITDGRELKLTPLRIANVPPPMSLASFPTEFVPRDTALSSSGSSVAALDAGGVSIIKWDFKKRPASMKSSQRIHLDDSIHYRQTVFLDEISLCVLGDSTNSTSLITIISLQDESVSAEIPLGFLVATVAAVPGQGAIVCQGLDGSIYSLNVASANVQPLFKLPSPCLTISGRMTNSELSVFALSNGGKLYANERLLASSVTSMWASEGMLAFVTSQHILKFVKLGSSVDDLNVPNDAAILDERCRNVERGARIVCVMPSIYSVVLQMPRGNLETIYPRALVLDGIRKSIVKKDYRRAFLTCRQHRVDLNILHDLSPDAFLRDIPTIISQLSSKAEFIDLVLSQLRDEDVTVTMYPDMDASTVPRPAASGPAPGKVNNICESVITYLREHMLPSHVQNIITAYCCKLPPDHEASLGLISSLKGSDRYDEAITHICFLSDVNKLYDTALGTYDLELALTIAQRAQKDPREYLPFLQSLQKMVPLRRQFVIDDHLGRHKKALQGLHAMGDPVFPEVEQYVTKKALYQDALGLYRYDTEKLKKLTALYADYLVMENRHREAGFAYENLGRHSEASESYQKAGLWRECLFSTSQIPGDAEATTAQLQDLAQSLASELIELKDYTSAAQINFDYLKNVSEGVRLLCRASKFSEAMRMASVHREPSLLTEVIDPCLIDSLATTSELLADCRSQLTAQTTRVLELREKKLEDPLAYFDGTIDADAPDDVSLAPTNASTSASLFTRYTGATLATALTGASRKTAKNRRKEERKRARGKKGSVYEEEYLLNSIRRLIERVNSTREEMQHLVECLYRRGMRESAVGLQRLVEELMGRLEKAVEVMFPKVEGMGERGEGVGVVGGVGEGVPVQSPPVLEKFESLSLV</sequence>
<dbReference type="Pfam" id="PF23936">
    <property type="entry name" value="HB_ELP1"/>
    <property type="match status" value="1"/>
</dbReference>
<keyword evidence="14" id="KW-1185">Reference proteome</keyword>
<dbReference type="InParanoid" id="A0A4V6RHB5"/>
<dbReference type="InterPro" id="IPR006849">
    <property type="entry name" value="Elp1"/>
</dbReference>
<accession>A0A4V6RHB5</accession>
<proteinExistence type="inferred from homology"/>
<feature type="domain" description="ELP1 N-terminal second beta-propeller" evidence="9">
    <location>
        <begin position="383"/>
        <end position="634"/>
    </location>
</feature>
<dbReference type="InterPro" id="IPR056164">
    <property type="entry name" value="Beta-prop_ELP1_1st"/>
</dbReference>
<evidence type="ECO:0000256" key="7">
    <source>
        <dbReference type="SAM" id="MobiDB-lite"/>
    </source>
</evidence>
<feature type="domain" description="ELP1 first N-terminal beta-propeller" evidence="8">
    <location>
        <begin position="1"/>
        <end position="344"/>
    </location>
</feature>
<dbReference type="PANTHER" id="PTHR12747:SF0">
    <property type="entry name" value="ELONGATOR COMPLEX PROTEIN 1"/>
    <property type="match status" value="1"/>
</dbReference>
<reference evidence="13 14" key="1">
    <citation type="submission" date="2019-04" db="EMBL/GenBank/DDBJ databases">
        <title>Comparative genomics and transcriptomics to analyze fruiting body development in filamentous ascomycetes.</title>
        <authorList>
            <consortium name="DOE Joint Genome Institute"/>
            <person name="Lutkenhaus R."/>
            <person name="Traeger S."/>
            <person name="Breuer J."/>
            <person name="Kuo A."/>
            <person name="Lipzen A."/>
            <person name="Pangilinan J."/>
            <person name="Dilworth D."/>
            <person name="Sandor L."/>
            <person name="Poggeler S."/>
            <person name="Barry K."/>
            <person name="Grigoriev I.V."/>
            <person name="Nowrousian M."/>
        </authorList>
    </citation>
    <scope>NUCLEOTIDE SEQUENCE [LARGE SCALE GENOMIC DNA]</scope>
    <source>
        <strain evidence="13 14">CBS 389.68</strain>
    </source>
</reference>
<comment type="pathway">
    <text evidence="1">tRNA modification; 5-methoxycarbonylmethyl-2-thiouridine-tRNA biosynthesis.</text>
</comment>
<evidence type="ECO:0000256" key="1">
    <source>
        <dbReference type="ARBA" id="ARBA00005043"/>
    </source>
</evidence>
<dbReference type="InterPro" id="IPR056166">
    <property type="entry name" value="TPR_ELP1"/>
</dbReference>
<dbReference type="InterPro" id="IPR056165">
    <property type="entry name" value="Beta-prop_ELP1_2nd"/>
</dbReference>
<dbReference type="GO" id="GO:0005829">
    <property type="term" value="C:cytosol"/>
    <property type="evidence" value="ECO:0007669"/>
    <property type="project" value="TreeGrafter"/>
</dbReference>
<feature type="domain" description="ELP1 three-helical bundle" evidence="12">
    <location>
        <begin position="1045"/>
        <end position="1212"/>
    </location>
</feature>
<dbReference type="SUPFAM" id="SSF69322">
    <property type="entry name" value="Tricorn protease domain 2"/>
    <property type="match status" value="1"/>
</dbReference>
<evidence type="ECO:0000259" key="9">
    <source>
        <dbReference type="Pfam" id="PF23797"/>
    </source>
</evidence>
<name>A0A4V6RHB5_9PEZI</name>
<protein>
    <recommendedName>
        <fullName evidence="5 6">Elongator complex protein 1</fullName>
    </recommendedName>
</protein>
<dbReference type="GO" id="GO:0033588">
    <property type="term" value="C:elongator holoenzyme complex"/>
    <property type="evidence" value="ECO:0007669"/>
    <property type="project" value="InterPro"/>
</dbReference>
<evidence type="ECO:0000256" key="3">
    <source>
        <dbReference type="ARBA" id="ARBA00022490"/>
    </source>
</evidence>
<dbReference type="Gene3D" id="1.25.40.470">
    <property type="match status" value="1"/>
</dbReference>
<evidence type="ECO:0000313" key="13">
    <source>
        <dbReference type="EMBL" id="TGZ77634.1"/>
    </source>
</evidence>
<evidence type="ECO:0000259" key="8">
    <source>
        <dbReference type="Pfam" id="PF04762"/>
    </source>
</evidence>
<dbReference type="GO" id="GO:0005634">
    <property type="term" value="C:nucleus"/>
    <property type="evidence" value="ECO:0007669"/>
    <property type="project" value="UniProtKB-SubCell"/>
</dbReference>
<dbReference type="OrthoDB" id="40048at2759"/>
<feature type="region of interest" description="Disordered" evidence="7">
    <location>
        <begin position="1129"/>
        <end position="1148"/>
    </location>
</feature>
<organism evidence="13 14">
    <name type="scientific">Ascodesmis nigricans</name>
    <dbReference type="NCBI Taxonomy" id="341454"/>
    <lineage>
        <taxon>Eukaryota</taxon>
        <taxon>Fungi</taxon>
        <taxon>Dikarya</taxon>
        <taxon>Ascomycota</taxon>
        <taxon>Pezizomycotina</taxon>
        <taxon>Pezizomycetes</taxon>
        <taxon>Pezizales</taxon>
        <taxon>Ascodesmidaceae</taxon>
        <taxon>Ascodesmis</taxon>
    </lineage>
</organism>
<evidence type="ECO:0000313" key="14">
    <source>
        <dbReference type="Proteomes" id="UP000298138"/>
    </source>
</evidence>
<evidence type="ECO:0000259" key="10">
    <source>
        <dbReference type="Pfam" id="PF23878"/>
    </source>
</evidence>
<dbReference type="InterPro" id="IPR056169">
    <property type="entry name" value="HB_ELP1"/>
</dbReference>
<dbReference type="Pfam" id="PF04762">
    <property type="entry name" value="Beta-prop_ELP1_1st"/>
    <property type="match status" value="1"/>
</dbReference>
<dbReference type="Pfam" id="PF23925">
    <property type="entry name" value="A-sol_ELP1"/>
    <property type="match status" value="1"/>
</dbReference>
<keyword evidence="13" id="KW-0418">Kinase</keyword>
<dbReference type="PANTHER" id="PTHR12747">
    <property type="entry name" value="ELONGATOR COMPLEX PROTEIN 1"/>
    <property type="match status" value="1"/>
</dbReference>
<dbReference type="UniPathway" id="UPA00988"/>
<feature type="domain" description="ELP1 alpha-solenoid" evidence="11">
    <location>
        <begin position="658"/>
        <end position="856"/>
    </location>
</feature>
<dbReference type="Proteomes" id="UP000298138">
    <property type="component" value="Unassembled WGS sequence"/>
</dbReference>
<dbReference type="AlphaFoldDB" id="A0A4V6RHB5"/>
<evidence type="ECO:0000259" key="12">
    <source>
        <dbReference type="Pfam" id="PF23936"/>
    </source>
</evidence>
<evidence type="ECO:0000256" key="5">
    <source>
        <dbReference type="ARBA" id="ARBA00029535"/>
    </source>
</evidence>
<dbReference type="Gene3D" id="2.130.10.10">
    <property type="entry name" value="YVTN repeat-like/Quinoprotein amine dehydrogenase"/>
    <property type="match status" value="1"/>
</dbReference>
<comment type="subcellular location">
    <subcellularLocation>
        <location evidence="6">Cytoplasm</location>
    </subcellularLocation>
    <subcellularLocation>
        <location evidence="6">Nucleus</location>
    </subcellularLocation>
</comment>
<gene>
    <name evidence="13" type="ORF">EX30DRAFT_366618</name>
</gene>
<keyword evidence="6" id="KW-0539">Nucleus</keyword>
<dbReference type="STRING" id="341454.A0A4V6RHB5"/>
<keyword evidence="13" id="KW-0808">Transferase</keyword>
<dbReference type="GO" id="GO:0002926">
    <property type="term" value="P:tRNA wobble base 5-methoxycarbonylmethyl-2-thiouridinylation"/>
    <property type="evidence" value="ECO:0007669"/>
    <property type="project" value="TreeGrafter"/>
</dbReference>
<evidence type="ECO:0000256" key="4">
    <source>
        <dbReference type="ARBA" id="ARBA00022694"/>
    </source>
</evidence>